<feature type="compositionally biased region" description="Gly residues" evidence="2">
    <location>
        <begin position="722"/>
        <end position="744"/>
    </location>
</feature>
<dbReference type="InterPro" id="IPR000198">
    <property type="entry name" value="RhoGAP_dom"/>
</dbReference>
<evidence type="ECO:0000313" key="5">
    <source>
        <dbReference type="Proteomes" id="UP000006906"/>
    </source>
</evidence>
<dbReference type="GeneID" id="5721487"/>
<dbReference type="AlphaFoldDB" id="A0A2K3CVC1"/>
<dbReference type="Gene3D" id="1.10.555.10">
    <property type="entry name" value="Rho GTPase activation protein"/>
    <property type="match status" value="1"/>
</dbReference>
<protein>
    <recommendedName>
        <fullName evidence="3">Rho-GAP domain-containing protein</fullName>
    </recommendedName>
</protein>
<feature type="compositionally biased region" description="Basic residues" evidence="2">
    <location>
        <begin position="691"/>
        <end position="700"/>
    </location>
</feature>
<dbReference type="KEGG" id="cre:CHLRE_16g676700v5"/>
<dbReference type="Pfam" id="PF00620">
    <property type="entry name" value="RhoGAP"/>
    <property type="match status" value="1"/>
</dbReference>
<feature type="region of interest" description="Disordered" evidence="2">
    <location>
        <begin position="589"/>
        <end position="629"/>
    </location>
</feature>
<gene>
    <name evidence="4" type="ORF">CHLRE_16g676700v5</name>
</gene>
<feature type="region of interest" description="Disordered" evidence="2">
    <location>
        <begin position="531"/>
        <end position="570"/>
    </location>
</feature>
<keyword evidence="5" id="KW-1185">Reference proteome</keyword>
<dbReference type="Proteomes" id="UP000006906">
    <property type="component" value="Chromosome 16"/>
</dbReference>
<feature type="region of interest" description="Disordered" evidence="2">
    <location>
        <begin position="717"/>
        <end position="763"/>
    </location>
</feature>
<sequence>MQMQGPFFGVPLRVLCERDAVEVPIILGDLLRWLATRALSTPDAFAQPAKSCATSQLKIAIDSGVPVADLLEACHPAVSEVGSLLKLWLQDLPDPLLNWDEQVELLSACKDEGSIEQRVSALNDGLAMIDHYTLATLKPLLLFLQQYCFRQRRFDCQLLQVAVAMAPILFPAALSAGAPELRLAEETVATLVSNALHVFNPALAVNVPVVTPQALCEAAAEMQQQQQQQQDEEEQEQALQQCVAQHQAVQEQQERLQYTSHTFCADGSSSRAAVAVAAAAAADAAAAATLPSMDSDDYEPHLHDITFLASFDSMVSASVTDALFGDDDDDYHHFSDAAVAAGGAGLAAAAAGESAAAAWALVVAAEDDSCAASDVSSWSATQVLSSGGADSGGSSRAGSGGGEEQPQRVQPLVVPAPQGLGSIGGASVGALDLAPYSPGAVLVTPPPPPLAAADDAKARAAGGDSSSAAAAAVAAAAGVISAAVAAVAAKTSSASAAAAAVLAELARREIGTSNGSGAFCVISAQPATTTAANSPGAVLSATNTNKQGAAQQAPSSQLSKKQKQQPPVPQLSPLQIEMAEYLQEQEALIGGPAPPTPRRITEGGAGAVPPPSPSHGAAHGHGAHAHAGNATAARALSRLVVANIPTATIGDVVASRQRRMTMGGGSNGGAPTDAPRSPASSSGGGSAAASPRHHGSYQGHHAHPVHYMSVQIPRRQTMGGRRSSGGGSNSSGGGARRSSGGGSGSASPVGSTPATPLALLSPALTPTADPHAFNTTTTTTAIAAAGVVELGCAGHFAVALNTGDKTLAVRELRTPEAQAHRVPIRSLTPAQQQQEKERLKRQLKDVSHAFEALAGQPLTPALKEPLRPVYVRYHKIKALLALPAAPDGGKAAVGASPKLVLSTPPAAVVL</sequence>
<dbReference type="PANTHER" id="PTHR15904">
    <property type="entry name" value="FAM13"/>
    <property type="match status" value="1"/>
</dbReference>
<feature type="compositionally biased region" description="Low complexity" evidence="2">
    <location>
        <begin position="546"/>
        <end position="559"/>
    </location>
</feature>
<organism evidence="4 5">
    <name type="scientific">Chlamydomonas reinhardtii</name>
    <name type="common">Chlamydomonas smithii</name>
    <dbReference type="NCBI Taxonomy" id="3055"/>
    <lineage>
        <taxon>Eukaryota</taxon>
        <taxon>Viridiplantae</taxon>
        <taxon>Chlorophyta</taxon>
        <taxon>core chlorophytes</taxon>
        <taxon>Chlorophyceae</taxon>
        <taxon>CS clade</taxon>
        <taxon>Chlamydomonadales</taxon>
        <taxon>Chlamydomonadaceae</taxon>
        <taxon>Chlamydomonas</taxon>
    </lineage>
</organism>
<reference evidence="4 5" key="1">
    <citation type="journal article" date="2007" name="Science">
        <title>The Chlamydomonas genome reveals the evolution of key animal and plant functions.</title>
        <authorList>
            <person name="Merchant S.S."/>
            <person name="Prochnik S.E."/>
            <person name="Vallon O."/>
            <person name="Harris E.H."/>
            <person name="Karpowicz S.J."/>
            <person name="Witman G.B."/>
            <person name="Terry A."/>
            <person name="Salamov A."/>
            <person name="Fritz-Laylin L.K."/>
            <person name="Marechal-Drouard L."/>
            <person name="Marshall W.F."/>
            <person name="Qu L.H."/>
            <person name="Nelson D.R."/>
            <person name="Sanderfoot A.A."/>
            <person name="Spalding M.H."/>
            <person name="Kapitonov V.V."/>
            <person name="Ren Q."/>
            <person name="Ferris P."/>
            <person name="Lindquist E."/>
            <person name="Shapiro H."/>
            <person name="Lucas S.M."/>
            <person name="Grimwood J."/>
            <person name="Schmutz J."/>
            <person name="Cardol P."/>
            <person name="Cerutti H."/>
            <person name="Chanfreau G."/>
            <person name="Chen C.L."/>
            <person name="Cognat V."/>
            <person name="Croft M.T."/>
            <person name="Dent R."/>
            <person name="Dutcher S."/>
            <person name="Fernandez E."/>
            <person name="Fukuzawa H."/>
            <person name="Gonzalez-Ballester D."/>
            <person name="Gonzalez-Halphen D."/>
            <person name="Hallmann A."/>
            <person name="Hanikenne M."/>
            <person name="Hippler M."/>
            <person name="Inwood W."/>
            <person name="Jabbari K."/>
            <person name="Kalanon M."/>
            <person name="Kuras R."/>
            <person name="Lefebvre P.A."/>
            <person name="Lemaire S.D."/>
            <person name="Lobanov A.V."/>
            <person name="Lohr M."/>
            <person name="Manuell A."/>
            <person name="Meier I."/>
            <person name="Mets L."/>
            <person name="Mittag M."/>
            <person name="Mittelmeier T."/>
            <person name="Moroney J.V."/>
            <person name="Moseley J."/>
            <person name="Napoli C."/>
            <person name="Nedelcu A.M."/>
            <person name="Niyogi K."/>
            <person name="Novoselov S.V."/>
            <person name="Paulsen I.T."/>
            <person name="Pazour G."/>
            <person name="Purton S."/>
            <person name="Ral J.P."/>
            <person name="Riano-Pachon D.M."/>
            <person name="Riekhof W."/>
            <person name="Rymarquis L."/>
            <person name="Schroda M."/>
            <person name="Stern D."/>
            <person name="Umen J."/>
            <person name="Willows R."/>
            <person name="Wilson N."/>
            <person name="Zimmer S.L."/>
            <person name="Allmer J."/>
            <person name="Balk J."/>
            <person name="Bisova K."/>
            <person name="Chen C.J."/>
            <person name="Elias M."/>
            <person name="Gendler K."/>
            <person name="Hauser C."/>
            <person name="Lamb M.R."/>
            <person name="Ledford H."/>
            <person name="Long J.C."/>
            <person name="Minagawa J."/>
            <person name="Page M.D."/>
            <person name="Pan J."/>
            <person name="Pootakham W."/>
            <person name="Roje S."/>
            <person name="Rose A."/>
            <person name="Stahlberg E."/>
            <person name="Terauchi A.M."/>
            <person name="Yang P."/>
            <person name="Ball S."/>
            <person name="Bowler C."/>
            <person name="Dieckmann C.L."/>
            <person name="Gladyshev V.N."/>
            <person name="Green P."/>
            <person name="Jorgensen R."/>
            <person name="Mayfield S."/>
            <person name="Mueller-Roeber B."/>
            <person name="Rajamani S."/>
            <person name="Sayre R.T."/>
            <person name="Brokstein P."/>
            <person name="Dubchak I."/>
            <person name="Goodstein D."/>
            <person name="Hornick L."/>
            <person name="Huang Y.W."/>
            <person name="Jhaveri J."/>
            <person name="Luo Y."/>
            <person name="Martinez D."/>
            <person name="Ngau W.C."/>
            <person name="Otillar B."/>
            <person name="Poliakov A."/>
            <person name="Porter A."/>
            <person name="Szajkowski L."/>
            <person name="Werner G."/>
            <person name="Zhou K."/>
            <person name="Grigoriev I.V."/>
            <person name="Rokhsar D.S."/>
            <person name="Grossman A.R."/>
        </authorList>
    </citation>
    <scope>NUCLEOTIDE SEQUENCE [LARGE SCALE GENOMIC DNA]</scope>
    <source>
        <strain evidence="5">CC-503</strain>
    </source>
</reference>
<dbReference type="InterPro" id="IPR039102">
    <property type="entry name" value="FAM13"/>
</dbReference>
<evidence type="ECO:0000259" key="3">
    <source>
        <dbReference type="PROSITE" id="PS50238"/>
    </source>
</evidence>
<dbReference type="InterPro" id="IPR008936">
    <property type="entry name" value="Rho_GTPase_activation_prot"/>
</dbReference>
<dbReference type="PaxDb" id="3055-EDP01190"/>
<dbReference type="ExpressionAtlas" id="A0A2K3CVC1">
    <property type="expression patterns" value="baseline and differential"/>
</dbReference>
<feature type="coiled-coil region" evidence="1">
    <location>
        <begin position="216"/>
        <end position="252"/>
    </location>
</feature>
<evidence type="ECO:0000313" key="4">
    <source>
        <dbReference type="EMBL" id="PNW72229.1"/>
    </source>
</evidence>
<dbReference type="PANTHER" id="PTHR15904:SF17">
    <property type="entry name" value="RHO-GAP DOMAIN-CONTAINING PROTEIN"/>
    <property type="match status" value="1"/>
</dbReference>
<feature type="region of interest" description="Disordered" evidence="2">
    <location>
        <begin position="655"/>
        <end position="700"/>
    </location>
</feature>
<evidence type="ECO:0000256" key="2">
    <source>
        <dbReference type="SAM" id="MobiDB-lite"/>
    </source>
</evidence>
<dbReference type="OrthoDB" id="185175at2759"/>
<dbReference type="RefSeq" id="XP_042916082.1">
    <property type="nucleotide sequence ID" value="XM_043071308.1"/>
</dbReference>
<dbReference type="EMBL" id="CM008977">
    <property type="protein sequence ID" value="PNW72229.1"/>
    <property type="molecule type" value="Genomic_DNA"/>
</dbReference>
<name>A0A2K3CVC1_CHLRE</name>
<feature type="compositionally biased region" description="Low complexity" evidence="2">
    <location>
        <begin position="745"/>
        <end position="763"/>
    </location>
</feature>
<accession>A0A2K3CVC1</accession>
<evidence type="ECO:0000256" key="1">
    <source>
        <dbReference type="SAM" id="Coils"/>
    </source>
</evidence>
<dbReference type="SMART" id="SM00324">
    <property type="entry name" value="RhoGAP"/>
    <property type="match status" value="1"/>
</dbReference>
<dbReference type="SUPFAM" id="SSF48350">
    <property type="entry name" value="GTPase activation domain, GAP"/>
    <property type="match status" value="1"/>
</dbReference>
<dbReference type="GO" id="GO:0007165">
    <property type="term" value="P:signal transduction"/>
    <property type="evidence" value="ECO:0007669"/>
    <property type="project" value="InterPro"/>
</dbReference>
<dbReference type="Gramene" id="PNW72229">
    <property type="protein sequence ID" value="PNW72229"/>
    <property type="gene ID" value="CHLRE_16g676700v5"/>
</dbReference>
<feature type="domain" description="Rho-GAP" evidence="3">
    <location>
        <begin position="10"/>
        <end position="199"/>
    </location>
</feature>
<dbReference type="InParanoid" id="A0A2K3CVC1"/>
<proteinExistence type="predicted"/>
<keyword evidence="1" id="KW-0175">Coiled coil</keyword>
<feature type="region of interest" description="Disordered" evidence="2">
    <location>
        <begin position="383"/>
        <end position="408"/>
    </location>
</feature>
<dbReference type="PROSITE" id="PS50238">
    <property type="entry name" value="RHOGAP"/>
    <property type="match status" value="1"/>
</dbReference>
<feature type="compositionally biased region" description="Low complexity" evidence="2">
    <location>
        <begin position="385"/>
        <end position="397"/>
    </location>
</feature>